<evidence type="ECO:0000256" key="2">
    <source>
        <dbReference type="ARBA" id="ARBA00004162"/>
    </source>
</evidence>
<reference evidence="11 12" key="1">
    <citation type="submission" date="2018-12" db="EMBL/GenBank/DDBJ databases">
        <authorList>
            <person name="Yu L."/>
        </authorList>
    </citation>
    <scope>NUCLEOTIDE SEQUENCE [LARGE SCALE GENOMIC DNA]</scope>
    <source>
        <strain evidence="11 12">HAW-EB2</strain>
    </source>
</reference>
<accession>A0A431WS93</accession>
<dbReference type="EMBL" id="RXNU01000007">
    <property type="protein sequence ID" value="RTR38313.1"/>
    <property type="molecule type" value="Genomic_DNA"/>
</dbReference>
<evidence type="ECO:0000256" key="6">
    <source>
        <dbReference type="ARBA" id="ARBA00022692"/>
    </source>
</evidence>
<keyword evidence="5 10" id="KW-0145">Chemotaxis</keyword>
<keyword evidence="10" id="KW-0997">Cell inner membrane</keyword>
<protein>
    <recommendedName>
        <fullName evidence="10">Flagellar protein FliL</fullName>
    </recommendedName>
</protein>
<dbReference type="PANTHER" id="PTHR35091">
    <property type="entry name" value="FLAGELLAR PROTEIN FLIL"/>
    <property type="match status" value="1"/>
</dbReference>
<comment type="caution">
    <text evidence="11">The sequence shown here is derived from an EMBL/GenBank/DDBJ whole genome shotgun (WGS) entry which is preliminary data.</text>
</comment>
<dbReference type="GO" id="GO:0006935">
    <property type="term" value="P:chemotaxis"/>
    <property type="evidence" value="ECO:0007669"/>
    <property type="project" value="UniProtKB-KW"/>
</dbReference>
<keyword evidence="11" id="KW-0969">Cilium</keyword>
<evidence type="ECO:0000256" key="5">
    <source>
        <dbReference type="ARBA" id="ARBA00022500"/>
    </source>
</evidence>
<evidence type="ECO:0000256" key="3">
    <source>
        <dbReference type="ARBA" id="ARBA00008281"/>
    </source>
</evidence>
<comment type="similarity">
    <text evidence="3 10">Belongs to the FliL family.</text>
</comment>
<evidence type="ECO:0000313" key="11">
    <source>
        <dbReference type="EMBL" id="RTR38313.1"/>
    </source>
</evidence>
<dbReference type="AlphaFoldDB" id="A0A431WS93"/>
<dbReference type="GO" id="GO:0009425">
    <property type="term" value="C:bacterial-type flagellum basal body"/>
    <property type="evidence" value="ECO:0007669"/>
    <property type="project" value="InterPro"/>
</dbReference>
<dbReference type="GO" id="GO:0071978">
    <property type="term" value="P:bacterial-type flagellum-dependent swarming motility"/>
    <property type="evidence" value="ECO:0007669"/>
    <property type="project" value="TreeGrafter"/>
</dbReference>
<dbReference type="GO" id="GO:0005886">
    <property type="term" value="C:plasma membrane"/>
    <property type="evidence" value="ECO:0007669"/>
    <property type="project" value="UniProtKB-SubCell"/>
</dbReference>
<evidence type="ECO:0000256" key="4">
    <source>
        <dbReference type="ARBA" id="ARBA00022475"/>
    </source>
</evidence>
<feature type="transmembrane region" description="Helical" evidence="10">
    <location>
        <begin position="12"/>
        <end position="30"/>
    </location>
</feature>
<keyword evidence="6 10" id="KW-0812">Transmembrane</keyword>
<keyword evidence="11" id="KW-0966">Cell projection</keyword>
<dbReference type="RefSeq" id="WP_126521086.1">
    <property type="nucleotide sequence ID" value="NZ_RXNU01000007.1"/>
</dbReference>
<evidence type="ECO:0000256" key="9">
    <source>
        <dbReference type="ARBA" id="ARBA00023136"/>
    </source>
</evidence>
<comment type="function">
    <text evidence="1 10">Controls the rotational direction of flagella during chemotaxis.</text>
</comment>
<evidence type="ECO:0000256" key="10">
    <source>
        <dbReference type="RuleBase" id="RU364125"/>
    </source>
</evidence>
<keyword evidence="4" id="KW-1003">Cell membrane</keyword>
<gene>
    <name evidence="11" type="ORF">EKG38_15250</name>
</gene>
<dbReference type="InterPro" id="IPR005503">
    <property type="entry name" value="FliL"/>
</dbReference>
<dbReference type="PANTHER" id="PTHR35091:SF2">
    <property type="entry name" value="FLAGELLAR PROTEIN FLIL"/>
    <property type="match status" value="1"/>
</dbReference>
<keyword evidence="7 10" id="KW-0283">Flagellar rotation</keyword>
<evidence type="ECO:0000256" key="8">
    <source>
        <dbReference type="ARBA" id="ARBA00022989"/>
    </source>
</evidence>
<keyword evidence="9 10" id="KW-0472">Membrane</keyword>
<comment type="subcellular location">
    <subcellularLocation>
        <location evidence="10">Cell inner membrane</location>
    </subcellularLocation>
    <subcellularLocation>
        <location evidence="2">Cell membrane</location>
        <topology evidence="2">Single-pass membrane protein</topology>
    </subcellularLocation>
</comment>
<proteinExistence type="inferred from homology"/>
<sequence length="152" mass="17309">MAFGNSSVSKKFSFTFIIFLWSAGVFWVGWQSPSIIGGPFVTQEKESNTAKFYPLDRFVISVPGDKYPHYLLLEMALKSSSPNVSRTLKEADPLVRNSLMKMFSRKHFNQLNDSHQLEALQKEALVLLSGVLSDNHYSIELEDVLFTRMVIQ</sequence>
<name>A0A431WS93_9GAMM</name>
<dbReference type="OrthoDB" id="5815057at2"/>
<dbReference type="Proteomes" id="UP000267448">
    <property type="component" value="Unassembled WGS sequence"/>
</dbReference>
<organism evidence="11 12">
    <name type="scientific">Shewanella canadensis</name>
    <dbReference type="NCBI Taxonomy" id="271096"/>
    <lineage>
        <taxon>Bacteria</taxon>
        <taxon>Pseudomonadati</taxon>
        <taxon>Pseudomonadota</taxon>
        <taxon>Gammaproteobacteria</taxon>
        <taxon>Alteromonadales</taxon>
        <taxon>Shewanellaceae</taxon>
        <taxon>Shewanella</taxon>
    </lineage>
</organism>
<evidence type="ECO:0000313" key="12">
    <source>
        <dbReference type="Proteomes" id="UP000267448"/>
    </source>
</evidence>
<keyword evidence="8 10" id="KW-1133">Transmembrane helix</keyword>
<dbReference type="Pfam" id="PF03748">
    <property type="entry name" value="FliL"/>
    <property type="match status" value="1"/>
</dbReference>
<keyword evidence="12" id="KW-1185">Reference proteome</keyword>
<keyword evidence="11" id="KW-0282">Flagellum</keyword>
<evidence type="ECO:0000256" key="1">
    <source>
        <dbReference type="ARBA" id="ARBA00002254"/>
    </source>
</evidence>
<evidence type="ECO:0000256" key="7">
    <source>
        <dbReference type="ARBA" id="ARBA00022779"/>
    </source>
</evidence>